<evidence type="ECO:0000313" key="2">
    <source>
        <dbReference type="EMBL" id="QAR34452.1"/>
    </source>
</evidence>
<keyword evidence="2" id="KW-0378">Hydrolase</keyword>
<dbReference type="OrthoDB" id="9802640at2"/>
<dbReference type="GO" id="GO:0003676">
    <property type="term" value="F:nucleic acid binding"/>
    <property type="evidence" value="ECO:0007669"/>
    <property type="project" value="InterPro"/>
</dbReference>
<dbReference type="Proteomes" id="UP000287502">
    <property type="component" value="Chromosome"/>
</dbReference>
<dbReference type="InterPro" id="IPR002711">
    <property type="entry name" value="HNH"/>
</dbReference>
<dbReference type="KEGG" id="gtl:EP073_02470"/>
<dbReference type="CDD" id="cd00085">
    <property type="entry name" value="HNHc"/>
    <property type="match status" value="1"/>
</dbReference>
<evidence type="ECO:0000313" key="3">
    <source>
        <dbReference type="Proteomes" id="UP000287502"/>
    </source>
</evidence>
<evidence type="ECO:0000259" key="1">
    <source>
        <dbReference type="Pfam" id="PF01844"/>
    </source>
</evidence>
<dbReference type="GO" id="GO:0004519">
    <property type="term" value="F:endonuclease activity"/>
    <property type="evidence" value="ECO:0007669"/>
    <property type="project" value="UniProtKB-KW"/>
</dbReference>
<proteinExistence type="predicted"/>
<name>A0A410K236_9BACT</name>
<reference evidence="2 3" key="1">
    <citation type="submission" date="2019-01" db="EMBL/GenBank/DDBJ databases">
        <title>Geovibrio thiophilus DSM 11263, complete genome.</title>
        <authorList>
            <person name="Spring S."/>
            <person name="Bunk B."/>
            <person name="Sproer C."/>
        </authorList>
    </citation>
    <scope>NUCLEOTIDE SEQUENCE [LARGE SCALE GENOMIC DNA]</scope>
    <source>
        <strain evidence="2 3">DSM 11263</strain>
    </source>
</reference>
<gene>
    <name evidence="2" type="ORF">EP073_02470</name>
</gene>
<dbReference type="Pfam" id="PF01844">
    <property type="entry name" value="HNH"/>
    <property type="match status" value="1"/>
</dbReference>
<accession>A0A410K236</accession>
<organism evidence="2 3">
    <name type="scientific">Geovibrio thiophilus</name>
    <dbReference type="NCBI Taxonomy" id="139438"/>
    <lineage>
        <taxon>Bacteria</taxon>
        <taxon>Pseudomonadati</taxon>
        <taxon>Deferribacterota</taxon>
        <taxon>Deferribacteres</taxon>
        <taxon>Deferribacterales</taxon>
        <taxon>Geovibrionaceae</taxon>
        <taxon>Geovibrio</taxon>
    </lineage>
</organism>
<keyword evidence="2" id="KW-0255">Endonuclease</keyword>
<dbReference type="EMBL" id="CP035108">
    <property type="protein sequence ID" value="QAR34452.1"/>
    <property type="molecule type" value="Genomic_DNA"/>
</dbReference>
<sequence>MIAAAYIQGKKFYSGEISRSEAIDYLIENYKMNPTSASHYIQVLDCMMKGTRYSRNINNYSAKYFLRKIFDDFGYEGLSKALNAVKAHIEYYAKLPKGGNLVALQKILDDFSMLKNSMNQIDIPEEIPFDAPIYEGAKKTITVNIYERDPAARDKCLDTKDYKCLVCDFEFYTFYGELGKQFIHVHHVKPLSTIGQDYIVDPISDLVPVCPNCHAMLHKKKPEPYSIEELKKMILSKKLS</sequence>
<keyword evidence="3" id="KW-1185">Reference proteome</keyword>
<keyword evidence="2" id="KW-0540">Nuclease</keyword>
<feature type="domain" description="HNH" evidence="1">
    <location>
        <begin position="174"/>
        <end position="220"/>
    </location>
</feature>
<dbReference type="AlphaFoldDB" id="A0A410K236"/>
<dbReference type="InterPro" id="IPR003615">
    <property type="entry name" value="HNH_nuc"/>
</dbReference>
<dbReference type="Gene3D" id="1.10.30.50">
    <property type="match status" value="1"/>
</dbReference>
<protein>
    <submittedName>
        <fullName evidence="2">HNH endonuclease</fullName>
    </submittedName>
</protein>
<dbReference type="GO" id="GO:0008270">
    <property type="term" value="F:zinc ion binding"/>
    <property type="evidence" value="ECO:0007669"/>
    <property type="project" value="InterPro"/>
</dbReference>